<evidence type="ECO:0000256" key="2">
    <source>
        <dbReference type="ARBA" id="ARBA00022692"/>
    </source>
</evidence>
<dbReference type="InterPro" id="IPR007792">
    <property type="entry name" value="T4SS_VirB3/TrbD/AvhB"/>
</dbReference>
<dbReference type="AlphaFoldDB" id="A0A1W6LAZ4"/>
<feature type="transmembrane region" description="Helical" evidence="5">
    <location>
        <begin position="33"/>
        <end position="50"/>
    </location>
</feature>
<protein>
    <recommendedName>
        <fullName evidence="8">Type IV secretion system protein VirB3</fullName>
    </recommendedName>
</protein>
<organism evidence="6 7">
    <name type="scientific">Piscinibacter gummiphilus</name>
    <dbReference type="NCBI Taxonomy" id="946333"/>
    <lineage>
        <taxon>Bacteria</taxon>
        <taxon>Pseudomonadati</taxon>
        <taxon>Pseudomonadota</taxon>
        <taxon>Betaproteobacteria</taxon>
        <taxon>Burkholderiales</taxon>
        <taxon>Sphaerotilaceae</taxon>
        <taxon>Piscinibacter</taxon>
    </lineage>
</organism>
<evidence type="ECO:0000256" key="1">
    <source>
        <dbReference type="ARBA" id="ARBA00004370"/>
    </source>
</evidence>
<dbReference type="Pfam" id="PF05101">
    <property type="entry name" value="VirB3"/>
    <property type="match status" value="1"/>
</dbReference>
<keyword evidence="4 5" id="KW-0472">Membrane</keyword>
<keyword evidence="2 5" id="KW-0812">Transmembrane</keyword>
<accession>A0A1W6LAZ4</accession>
<sequence length="92" mass="10277">MSLNRPRLVAGIGSEAFGLLVVLGVLALNLRSVPIALAVPPLFLFLRWVYRKDPVLLKAFLAYLKQADLYDPWVRLPVLAKRPEGFGRGLFC</sequence>
<evidence type="ECO:0000256" key="4">
    <source>
        <dbReference type="ARBA" id="ARBA00023136"/>
    </source>
</evidence>
<comment type="subcellular location">
    <subcellularLocation>
        <location evidence="1">Membrane</location>
    </subcellularLocation>
</comment>
<reference evidence="6 7" key="1">
    <citation type="submission" date="2016-04" db="EMBL/GenBank/DDBJ databases">
        <title>Complete genome sequence of natural rubber-degrading, novel Gram-negative bacterium, Rhizobacter gummiphilus strain NS21.</title>
        <authorList>
            <person name="Tabata M."/>
            <person name="Kasai D."/>
            <person name="Fukuda M."/>
        </authorList>
    </citation>
    <scope>NUCLEOTIDE SEQUENCE [LARGE SCALE GENOMIC DNA]</scope>
    <source>
        <strain evidence="6 7">NS21</strain>
    </source>
</reference>
<evidence type="ECO:0000313" key="6">
    <source>
        <dbReference type="EMBL" id="ARN21412.1"/>
    </source>
</evidence>
<evidence type="ECO:0000256" key="3">
    <source>
        <dbReference type="ARBA" id="ARBA00022989"/>
    </source>
</evidence>
<gene>
    <name evidence="6" type="ORF">A4W93_16740</name>
</gene>
<keyword evidence="3 5" id="KW-1133">Transmembrane helix</keyword>
<dbReference type="STRING" id="946333.A4W93_16740"/>
<name>A0A1W6LAZ4_9BURK</name>
<feature type="transmembrane region" description="Helical" evidence="5">
    <location>
        <begin position="7"/>
        <end position="27"/>
    </location>
</feature>
<dbReference type="KEGG" id="rgu:A4W93_16740"/>
<evidence type="ECO:0000256" key="5">
    <source>
        <dbReference type="SAM" id="Phobius"/>
    </source>
</evidence>
<dbReference type="GO" id="GO:0016020">
    <property type="term" value="C:membrane"/>
    <property type="evidence" value="ECO:0007669"/>
    <property type="project" value="UniProtKB-SubCell"/>
</dbReference>
<dbReference type="EMBL" id="CP015118">
    <property type="protein sequence ID" value="ARN21412.1"/>
    <property type="molecule type" value="Genomic_DNA"/>
</dbReference>
<evidence type="ECO:0008006" key="8">
    <source>
        <dbReference type="Google" id="ProtNLM"/>
    </source>
</evidence>
<keyword evidence="7" id="KW-1185">Reference proteome</keyword>
<evidence type="ECO:0000313" key="7">
    <source>
        <dbReference type="Proteomes" id="UP000193427"/>
    </source>
</evidence>
<dbReference type="Proteomes" id="UP000193427">
    <property type="component" value="Chromosome"/>
</dbReference>
<proteinExistence type="predicted"/>